<dbReference type="Pfam" id="PF21983">
    <property type="entry name" value="NikA-like"/>
    <property type="match status" value="1"/>
</dbReference>
<dbReference type="AlphaFoldDB" id="A0A5K7S963"/>
<dbReference type="Proteomes" id="UP001193389">
    <property type="component" value="Chromosome"/>
</dbReference>
<dbReference type="EMBL" id="AP018694">
    <property type="protein sequence ID" value="BBE17987.1"/>
    <property type="molecule type" value="Genomic_DNA"/>
</dbReference>
<protein>
    <submittedName>
        <fullName evidence="1">Mobilization protein BmgB</fullName>
    </submittedName>
</protein>
<evidence type="ECO:0000313" key="2">
    <source>
        <dbReference type="Proteomes" id="UP001193389"/>
    </source>
</evidence>
<keyword evidence="2" id="KW-1185">Reference proteome</keyword>
<gene>
    <name evidence="1" type="ORF">AQPE_2146</name>
</gene>
<organism evidence="1 2">
    <name type="scientific">Aquipluma nitroreducens</name>
    <dbReference type="NCBI Taxonomy" id="2010828"/>
    <lineage>
        <taxon>Bacteria</taxon>
        <taxon>Pseudomonadati</taxon>
        <taxon>Bacteroidota</taxon>
        <taxon>Bacteroidia</taxon>
        <taxon>Marinilabiliales</taxon>
        <taxon>Prolixibacteraceae</taxon>
        <taxon>Aquipluma</taxon>
    </lineage>
</organism>
<dbReference type="InterPro" id="IPR053842">
    <property type="entry name" value="NikA-like"/>
</dbReference>
<evidence type="ECO:0000313" key="1">
    <source>
        <dbReference type="EMBL" id="BBE17987.1"/>
    </source>
</evidence>
<name>A0A5K7S963_9BACT</name>
<accession>A0A5K7S963</accession>
<sequence length="123" mass="13932">MFRNVKMKTENKGGRPAKVAGQKKGYFIGVKMDTEEYYTLKAKAREAGISISECVRQSVLRGVIKQRLNTEMYDLIRKLCGMANNLNQIARKANAQGYQNAQSENLQLASSIRKLVNHLRHDS</sequence>
<proteinExistence type="predicted"/>
<reference evidence="1" key="1">
    <citation type="journal article" date="2020" name="Int. J. Syst. Evol. Microbiol.">
        <title>Aquipluma nitroreducens gen. nov. sp. nov., a novel facultatively anaerobic bacterium isolated from a freshwater lake.</title>
        <authorList>
            <person name="Watanabe M."/>
            <person name="Kojima H."/>
            <person name="Fukui M."/>
        </authorList>
    </citation>
    <scope>NUCLEOTIDE SEQUENCE</scope>
    <source>
        <strain evidence="1">MeG22</strain>
    </source>
</reference>
<dbReference type="KEGG" id="anf:AQPE_2146"/>